<evidence type="ECO:0000313" key="2">
    <source>
        <dbReference type="Proteomes" id="UP000233837"/>
    </source>
</evidence>
<gene>
    <name evidence="1" type="ORF">MA16_Dca017176</name>
</gene>
<reference evidence="1 2" key="2">
    <citation type="journal article" date="2017" name="Nature">
        <title>The Apostasia genome and the evolution of orchids.</title>
        <authorList>
            <person name="Zhang G.Q."/>
            <person name="Liu K.W."/>
            <person name="Li Z."/>
            <person name="Lohaus R."/>
            <person name="Hsiao Y.Y."/>
            <person name="Niu S.C."/>
            <person name="Wang J.Y."/>
            <person name="Lin Y.C."/>
            <person name="Xu Q."/>
            <person name="Chen L.J."/>
            <person name="Yoshida K."/>
            <person name="Fujiwara S."/>
            <person name="Wang Z.W."/>
            <person name="Zhang Y.Q."/>
            <person name="Mitsuda N."/>
            <person name="Wang M."/>
            <person name="Liu G.H."/>
            <person name="Pecoraro L."/>
            <person name="Huang H.X."/>
            <person name="Xiao X.J."/>
            <person name="Lin M."/>
            <person name="Wu X.Y."/>
            <person name="Wu W.L."/>
            <person name="Chen Y.Y."/>
            <person name="Chang S.B."/>
            <person name="Sakamoto S."/>
            <person name="Ohme-Takagi M."/>
            <person name="Yagi M."/>
            <person name="Zeng S.J."/>
            <person name="Shen C.Y."/>
            <person name="Yeh C.M."/>
            <person name="Luo Y.B."/>
            <person name="Tsai W.C."/>
            <person name="Van de Peer Y."/>
            <person name="Liu Z.J."/>
        </authorList>
    </citation>
    <scope>NUCLEOTIDE SEQUENCE [LARGE SCALE GENOMIC DNA]</scope>
    <source>
        <tissue evidence="1">The whole plant</tissue>
    </source>
</reference>
<reference evidence="1 2" key="1">
    <citation type="journal article" date="2016" name="Sci. Rep.">
        <title>The Dendrobium catenatum Lindl. genome sequence provides insights into polysaccharide synthase, floral development and adaptive evolution.</title>
        <authorList>
            <person name="Zhang G.Q."/>
            <person name="Xu Q."/>
            <person name="Bian C."/>
            <person name="Tsai W.C."/>
            <person name="Yeh C.M."/>
            <person name="Liu K.W."/>
            <person name="Yoshida K."/>
            <person name="Zhang L.S."/>
            <person name="Chang S.B."/>
            <person name="Chen F."/>
            <person name="Shi Y."/>
            <person name="Su Y.Y."/>
            <person name="Zhang Y.Q."/>
            <person name="Chen L.J."/>
            <person name="Yin Y."/>
            <person name="Lin M."/>
            <person name="Huang H."/>
            <person name="Deng H."/>
            <person name="Wang Z.W."/>
            <person name="Zhu S.L."/>
            <person name="Zhao X."/>
            <person name="Deng C."/>
            <person name="Niu S.C."/>
            <person name="Huang J."/>
            <person name="Wang M."/>
            <person name="Liu G.H."/>
            <person name="Yang H.J."/>
            <person name="Xiao X.J."/>
            <person name="Hsiao Y.Y."/>
            <person name="Wu W.L."/>
            <person name="Chen Y.Y."/>
            <person name="Mitsuda N."/>
            <person name="Ohme-Takagi M."/>
            <person name="Luo Y.B."/>
            <person name="Van de Peer Y."/>
            <person name="Liu Z.J."/>
        </authorList>
    </citation>
    <scope>NUCLEOTIDE SEQUENCE [LARGE SCALE GENOMIC DNA]</scope>
    <source>
        <tissue evidence="1">The whole plant</tissue>
    </source>
</reference>
<evidence type="ECO:0000313" key="1">
    <source>
        <dbReference type="EMBL" id="PKU85007.1"/>
    </source>
</evidence>
<sequence>MSQSNHYRRIHFDIENWKICLKIPYMFMDLDRSKFHLCLWTWIDRTPFADEY</sequence>
<dbReference type="EMBL" id="KZ502007">
    <property type="protein sequence ID" value="PKU85007.1"/>
    <property type="molecule type" value="Genomic_DNA"/>
</dbReference>
<proteinExistence type="predicted"/>
<keyword evidence="2" id="KW-1185">Reference proteome</keyword>
<name>A0A2I0XAQ2_9ASPA</name>
<protein>
    <submittedName>
        <fullName evidence="1">Uncharacterized protein</fullName>
    </submittedName>
</protein>
<organism evidence="1 2">
    <name type="scientific">Dendrobium catenatum</name>
    <dbReference type="NCBI Taxonomy" id="906689"/>
    <lineage>
        <taxon>Eukaryota</taxon>
        <taxon>Viridiplantae</taxon>
        <taxon>Streptophyta</taxon>
        <taxon>Embryophyta</taxon>
        <taxon>Tracheophyta</taxon>
        <taxon>Spermatophyta</taxon>
        <taxon>Magnoliopsida</taxon>
        <taxon>Liliopsida</taxon>
        <taxon>Asparagales</taxon>
        <taxon>Orchidaceae</taxon>
        <taxon>Epidendroideae</taxon>
        <taxon>Malaxideae</taxon>
        <taxon>Dendrobiinae</taxon>
        <taxon>Dendrobium</taxon>
    </lineage>
</organism>
<accession>A0A2I0XAQ2</accession>
<dbReference type="AlphaFoldDB" id="A0A2I0XAQ2"/>
<dbReference type="Proteomes" id="UP000233837">
    <property type="component" value="Unassembled WGS sequence"/>
</dbReference>